<organism evidence="3 4">
    <name type="scientific">Schizophyllum amplum</name>
    <dbReference type="NCBI Taxonomy" id="97359"/>
    <lineage>
        <taxon>Eukaryota</taxon>
        <taxon>Fungi</taxon>
        <taxon>Dikarya</taxon>
        <taxon>Basidiomycota</taxon>
        <taxon>Agaricomycotina</taxon>
        <taxon>Agaricomycetes</taxon>
        <taxon>Agaricomycetidae</taxon>
        <taxon>Agaricales</taxon>
        <taxon>Schizophyllaceae</taxon>
        <taxon>Schizophyllum</taxon>
    </lineage>
</organism>
<dbReference type="AlphaFoldDB" id="A0A550CQ68"/>
<keyword evidence="4" id="KW-1185">Reference proteome</keyword>
<feature type="compositionally biased region" description="Low complexity" evidence="2">
    <location>
        <begin position="288"/>
        <end position="318"/>
    </location>
</feature>
<feature type="compositionally biased region" description="Acidic residues" evidence="2">
    <location>
        <begin position="277"/>
        <end position="287"/>
    </location>
</feature>
<feature type="compositionally biased region" description="Pro residues" evidence="2">
    <location>
        <begin position="413"/>
        <end position="422"/>
    </location>
</feature>
<gene>
    <name evidence="3" type="ORF">BD626DRAFT_534992</name>
</gene>
<name>A0A550CQ68_9AGAR</name>
<comment type="caution">
    <text evidence="3">The sequence shown here is derived from an EMBL/GenBank/DDBJ whole genome shotgun (WGS) entry which is preliminary data.</text>
</comment>
<dbReference type="Proteomes" id="UP000320762">
    <property type="component" value="Unassembled WGS sequence"/>
</dbReference>
<evidence type="ECO:0000256" key="1">
    <source>
        <dbReference type="SAM" id="Coils"/>
    </source>
</evidence>
<reference evidence="3 4" key="1">
    <citation type="journal article" date="2019" name="New Phytol.">
        <title>Comparative genomics reveals unique wood-decay strategies and fruiting body development in the Schizophyllaceae.</title>
        <authorList>
            <person name="Almasi E."/>
            <person name="Sahu N."/>
            <person name="Krizsan K."/>
            <person name="Balint B."/>
            <person name="Kovacs G.M."/>
            <person name="Kiss B."/>
            <person name="Cseklye J."/>
            <person name="Drula E."/>
            <person name="Henrissat B."/>
            <person name="Nagy I."/>
            <person name="Chovatia M."/>
            <person name="Adam C."/>
            <person name="LaButti K."/>
            <person name="Lipzen A."/>
            <person name="Riley R."/>
            <person name="Grigoriev I.V."/>
            <person name="Nagy L.G."/>
        </authorList>
    </citation>
    <scope>NUCLEOTIDE SEQUENCE [LARGE SCALE GENOMIC DNA]</scope>
    <source>
        <strain evidence="3 4">NL-1724</strain>
    </source>
</reference>
<dbReference type="EMBL" id="VDMD01000003">
    <property type="protein sequence ID" value="TRM66951.1"/>
    <property type="molecule type" value="Genomic_DNA"/>
</dbReference>
<evidence type="ECO:0000313" key="3">
    <source>
        <dbReference type="EMBL" id="TRM66951.1"/>
    </source>
</evidence>
<evidence type="ECO:0000313" key="4">
    <source>
        <dbReference type="Proteomes" id="UP000320762"/>
    </source>
</evidence>
<keyword evidence="1" id="KW-0175">Coiled coil</keyword>
<sequence length="519" mass="57951">MLLKLIPVAPQPTVLFSISFRNIEAQGVDALPPAWNTQLRALLIDELEVPQGTHALDKAAGIPSLLDEVVFDVPALTVSCRFLDGALEEWPLMERICLEKLDRVVADVSQSAQEAQREQLREDVIREINADRVRECASRDLHSQRRHHHHQQKKCKSLFRSIVSSIVPSHPLPSPSAPRTSAKLVLEELEASASGISARALRRRARSTLVDVFRRYVLPELSSRFPPGGYYTWVAASMIRRAHARMEELVQQAAREMPEASLSYHRAHMSATAALSPDDDYDDETDTDGSSIRTPSSSGRPRSSYYSTISSCSSYAPDSSPPLPPQEQDEYTAFSSLVRRLQHLLIAAQYQREQEEDELRAQDLAVEVRSRRRAWLNKQLVAPGSGDIGHSSPYRSSRLAQASWSGDDYVHQPVPPPPPPPALTYSRRLIYESDSDAEDEDEDARELELTMGVQALNLNTHRLSLQHRLDDGGGVEVRKPPLPAEAAILRQMELGFEAGIPEARGLVHVVQPDEWAIAY</sequence>
<feature type="region of interest" description="Disordered" evidence="2">
    <location>
        <begin position="405"/>
        <end position="425"/>
    </location>
</feature>
<protein>
    <submittedName>
        <fullName evidence="3">Uncharacterized protein</fullName>
    </submittedName>
</protein>
<feature type="coiled-coil region" evidence="1">
    <location>
        <begin position="338"/>
        <end position="367"/>
    </location>
</feature>
<evidence type="ECO:0000256" key="2">
    <source>
        <dbReference type="SAM" id="MobiDB-lite"/>
    </source>
</evidence>
<accession>A0A550CQ68</accession>
<feature type="region of interest" description="Disordered" evidence="2">
    <location>
        <begin position="273"/>
        <end position="328"/>
    </location>
</feature>
<proteinExistence type="predicted"/>
<dbReference type="OrthoDB" id="3224257at2759"/>